<evidence type="ECO:0000313" key="2">
    <source>
        <dbReference type="EMBL" id="KAF2656209.1"/>
    </source>
</evidence>
<dbReference type="Proteomes" id="UP000799324">
    <property type="component" value="Unassembled WGS sequence"/>
</dbReference>
<reference evidence="2" key="1">
    <citation type="journal article" date="2020" name="Stud. Mycol.">
        <title>101 Dothideomycetes genomes: a test case for predicting lifestyles and emergence of pathogens.</title>
        <authorList>
            <person name="Haridas S."/>
            <person name="Albert R."/>
            <person name="Binder M."/>
            <person name="Bloem J."/>
            <person name="Labutti K."/>
            <person name="Salamov A."/>
            <person name="Andreopoulos B."/>
            <person name="Baker S."/>
            <person name="Barry K."/>
            <person name="Bills G."/>
            <person name="Bluhm B."/>
            <person name="Cannon C."/>
            <person name="Castanera R."/>
            <person name="Culley D."/>
            <person name="Daum C."/>
            <person name="Ezra D."/>
            <person name="Gonzalez J."/>
            <person name="Henrissat B."/>
            <person name="Kuo A."/>
            <person name="Liang C."/>
            <person name="Lipzen A."/>
            <person name="Lutzoni F."/>
            <person name="Magnuson J."/>
            <person name="Mondo S."/>
            <person name="Nolan M."/>
            <person name="Ohm R."/>
            <person name="Pangilinan J."/>
            <person name="Park H.-J."/>
            <person name="Ramirez L."/>
            <person name="Alfaro M."/>
            <person name="Sun H."/>
            <person name="Tritt A."/>
            <person name="Yoshinaga Y."/>
            <person name="Zwiers L.-H."/>
            <person name="Turgeon B."/>
            <person name="Goodwin S."/>
            <person name="Spatafora J."/>
            <person name="Crous P."/>
            <person name="Grigoriev I."/>
        </authorList>
    </citation>
    <scope>NUCLEOTIDE SEQUENCE</scope>
    <source>
        <strain evidence="2">CBS 122681</strain>
    </source>
</reference>
<feature type="compositionally biased region" description="Basic and acidic residues" evidence="1">
    <location>
        <begin position="84"/>
        <end position="96"/>
    </location>
</feature>
<protein>
    <submittedName>
        <fullName evidence="2">Uncharacterized protein</fullName>
    </submittedName>
</protein>
<keyword evidence="3" id="KW-1185">Reference proteome</keyword>
<feature type="compositionally biased region" description="Polar residues" evidence="1">
    <location>
        <begin position="115"/>
        <end position="133"/>
    </location>
</feature>
<feature type="region of interest" description="Disordered" evidence="1">
    <location>
        <begin position="1"/>
        <end position="23"/>
    </location>
</feature>
<name>A0A6A6T8D5_9PLEO</name>
<gene>
    <name evidence="2" type="ORF">K491DRAFT_678267</name>
</gene>
<evidence type="ECO:0000313" key="3">
    <source>
        <dbReference type="Proteomes" id="UP000799324"/>
    </source>
</evidence>
<feature type="region of interest" description="Disordered" evidence="1">
    <location>
        <begin position="71"/>
        <end position="144"/>
    </location>
</feature>
<feature type="compositionally biased region" description="Basic and acidic residues" evidence="1">
    <location>
        <begin position="135"/>
        <end position="144"/>
    </location>
</feature>
<accession>A0A6A6T8D5</accession>
<dbReference type="AlphaFoldDB" id="A0A6A6T8D5"/>
<organism evidence="2 3">
    <name type="scientific">Lophiostoma macrostomum CBS 122681</name>
    <dbReference type="NCBI Taxonomy" id="1314788"/>
    <lineage>
        <taxon>Eukaryota</taxon>
        <taxon>Fungi</taxon>
        <taxon>Dikarya</taxon>
        <taxon>Ascomycota</taxon>
        <taxon>Pezizomycotina</taxon>
        <taxon>Dothideomycetes</taxon>
        <taxon>Pleosporomycetidae</taxon>
        <taxon>Pleosporales</taxon>
        <taxon>Lophiostomataceae</taxon>
        <taxon>Lophiostoma</taxon>
    </lineage>
</organism>
<sequence length="166" mass="18059">MNLGVVAGGLDNRTGSPSSSDFRFATSKREPKVMTVAVVSVTYARGCCRESGTSKVEHAYAGDALSASVVRSSQSDDMMHTSAPHKEAEKAKDVRYRARARQTKAFSRAAPTSVRVPQSRLSRTEKPTASSVQRDAPRGVPRPERLARALAWPNSLPYSHLTGSWR</sequence>
<proteinExistence type="predicted"/>
<dbReference type="EMBL" id="MU004339">
    <property type="protein sequence ID" value="KAF2656209.1"/>
    <property type="molecule type" value="Genomic_DNA"/>
</dbReference>
<evidence type="ECO:0000256" key="1">
    <source>
        <dbReference type="SAM" id="MobiDB-lite"/>
    </source>
</evidence>